<dbReference type="PANTHER" id="PTHR10775:SF173">
    <property type="match status" value="1"/>
</dbReference>
<feature type="compositionally biased region" description="Acidic residues" evidence="1">
    <location>
        <begin position="1171"/>
        <end position="1189"/>
    </location>
</feature>
<evidence type="ECO:0000259" key="3">
    <source>
        <dbReference type="Pfam" id="PF13960"/>
    </source>
</evidence>
<gene>
    <name evidence="5" type="ORF">SO802_024839</name>
</gene>
<accession>A0AAW2CAD8</accession>
<name>A0AAW2CAD8_9ROSI</name>
<protein>
    <recommendedName>
        <fullName evidence="7">Transposase</fullName>
    </recommendedName>
</protein>
<feature type="region of interest" description="Disordered" evidence="1">
    <location>
        <begin position="1166"/>
        <end position="1189"/>
    </location>
</feature>
<feature type="domain" description="DUF4218" evidence="3">
    <location>
        <begin position="805"/>
        <end position="916"/>
    </location>
</feature>
<organism evidence="5 6">
    <name type="scientific">Lithocarpus litseifolius</name>
    <dbReference type="NCBI Taxonomy" id="425828"/>
    <lineage>
        <taxon>Eukaryota</taxon>
        <taxon>Viridiplantae</taxon>
        <taxon>Streptophyta</taxon>
        <taxon>Embryophyta</taxon>
        <taxon>Tracheophyta</taxon>
        <taxon>Spermatophyta</taxon>
        <taxon>Magnoliopsida</taxon>
        <taxon>eudicotyledons</taxon>
        <taxon>Gunneridae</taxon>
        <taxon>Pentapetalae</taxon>
        <taxon>rosids</taxon>
        <taxon>fabids</taxon>
        <taxon>Fagales</taxon>
        <taxon>Fagaceae</taxon>
        <taxon>Lithocarpus</taxon>
    </lineage>
</organism>
<feature type="domain" description="DUF4216" evidence="2">
    <location>
        <begin position="1019"/>
        <end position="1095"/>
    </location>
</feature>
<dbReference type="Pfam" id="PF13952">
    <property type="entry name" value="DUF4216"/>
    <property type="match status" value="1"/>
</dbReference>
<feature type="region of interest" description="Disordered" evidence="1">
    <location>
        <begin position="208"/>
        <end position="230"/>
    </location>
</feature>
<feature type="domain" description="Transposase-associated" evidence="4">
    <location>
        <begin position="98"/>
        <end position="169"/>
    </location>
</feature>
<dbReference type="Pfam" id="PF13963">
    <property type="entry name" value="Transpos_assoc"/>
    <property type="match status" value="1"/>
</dbReference>
<comment type="caution">
    <text evidence="5">The sequence shown here is derived from an EMBL/GenBank/DDBJ whole genome shotgun (WGS) entry which is preliminary data.</text>
</comment>
<dbReference type="EMBL" id="JAZDWU010000008">
    <property type="protein sequence ID" value="KAK9995136.1"/>
    <property type="molecule type" value="Genomic_DNA"/>
</dbReference>
<evidence type="ECO:0000256" key="1">
    <source>
        <dbReference type="SAM" id="MobiDB-lite"/>
    </source>
</evidence>
<dbReference type="InterPro" id="IPR004242">
    <property type="entry name" value="Transposase_21"/>
</dbReference>
<keyword evidence="6" id="KW-1185">Reference proteome</keyword>
<sequence length="1189" mass="135856">MNGLSRRFLKRWDRPSHSLMESVLCQRFLKRWPIQDLTGANETDWHRIDPTVSKPFYRDGCDAFLLLCLLKEVILRSSLFLRVSSKVRLIIQHISMDKSWMDAKKGSKEYLNGLDSFVEFAARTACQGKISCPCRNCRHRYMFDVEVVRDHLYSFGMVKNYRTWLFNGEIESTPTTTEGGSSRVHETLDQYGDFHGMLHDLHPMHDMAPDSMDEGPSVQQGPDGPALQQPVEASTDDAKKFYDRIQDVEKPLYEGCTKFSIFSAIVVLYHLKTLCGWTNKSFTLLLQVLQDMFPSDAKLPKDCYEAKKIITDLGLGYEKIHACPNDCILYWKEKSNLDACPHCEVSRWKPPESLVADKTQASSSKSKKKAAKVLHWFPLKPRLQRLFLSSELATNMKWHATGRTNDEVMRHPADSEAWKEFDDKHVEFASDPRNVRLGLAADGFNPYGNMSTTHSTWPVVLVPYNLPPWMCMKRSSLILSLVIPGPTSPGIAIDVYLQPLVEELRELWDVGVESFDASSNTRFQLRAALMWTINDFPAYADISGWSTKGLLACPCCMDDTESRYLKHGRKVCYMGHRRWLDNDHEFREDDINFDGTKEFRVAPVTPSGSEIMQQTEKLVGRCLGKKHQALYSKRKRGEEDACVWKKRSILFTLPYWADQKLRHNIDVMHTEKNVTDNIMATLLDLDGKTKDTYQARLDLKAMGIRSELHLVHKGADTVEMPAACYNMTKSEKDGFLQVLKDVGVPDGYASNISRRVHLKERKISGLKSHDNHILMQQLLPIALRGSLPSQVTRPLIKLSCYFREICSKTLTVPDLENLEKDIAVTLCELEKIFPPSFFTVMVHVVMHLAREAKLGGPVHYRWMYPIERYLSRLKSYVRNKAAPEGSIAQGYIVEECLTFCSRYMHSIETIFTRPIRMVESSTGAVSYFTPSQIELIQAHRYILFNCADVGHFREQTLSITLSTIGACPYSKAKRMKHYVTNGLKFRTKDSEKNKKTQNSGVSVVTDGGVVYYGIVTDIIELNYSDKIRHVLFKCKWVDVLNSRGYKIDELGFPLVNFTRLIHVGDELMDEPYVLASEASQVFYVEDKRDKDWFVVVKTKARDVFDAGSGVLCEDDDGDTYCENVPYNIIGDNAASDNIGVARPDVQGTTIDAMVIEDNEKLDEDFIHDNDFIDDEVSDEEYSDNEYNDD</sequence>
<evidence type="ECO:0008006" key="7">
    <source>
        <dbReference type="Google" id="ProtNLM"/>
    </source>
</evidence>
<evidence type="ECO:0000259" key="4">
    <source>
        <dbReference type="Pfam" id="PF13963"/>
    </source>
</evidence>
<evidence type="ECO:0000313" key="5">
    <source>
        <dbReference type="EMBL" id="KAK9995136.1"/>
    </source>
</evidence>
<evidence type="ECO:0000259" key="2">
    <source>
        <dbReference type="Pfam" id="PF13952"/>
    </source>
</evidence>
<dbReference type="AlphaFoldDB" id="A0AAW2CAD8"/>
<dbReference type="Proteomes" id="UP001459277">
    <property type="component" value="Unassembled WGS sequence"/>
</dbReference>
<reference evidence="5 6" key="1">
    <citation type="submission" date="2024-01" db="EMBL/GenBank/DDBJ databases">
        <title>A telomere-to-telomere, gap-free genome of sweet tea (Lithocarpus litseifolius).</title>
        <authorList>
            <person name="Zhou J."/>
        </authorList>
    </citation>
    <scope>NUCLEOTIDE SEQUENCE [LARGE SCALE GENOMIC DNA]</scope>
    <source>
        <strain evidence="5">Zhou-2022a</strain>
        <tissue evidence="5">Leaf</tissue>
    </source>
</reference>
<dbReference type="Pfam" id="PF13960">
    <property type="entry name" value="DUF4218"/>
    <property type="match status" value="1"/>
</dbReference>
<dbReference type="InterPro" id="IPR029480">
    <property type="entry name" value="Transpos_assoc"/>
</dbReference>
<dbReference type="PANTHER" id="PTHR10775">
    <property type="entry name" value="OS08G0208400 PROTEIN"/>
    <property type="match status" value="1"/>
</dbReference>
<dbReference type="InterPro" id="IPR025452">
    <property type="entry name" value="DUF4218"/>
</dbReference>
<dbReference type="Pfam" id="PF02992">
    <property type="entry name" value="Transposase_21"/>
    <property type="match status" value="1"/>
</dbReference>
<evidence type="ECO:0000313" key="6">
    <source>
        <dbReference type="Proteomes" id="UP001459277"/>
    </source>
</evidence>
<proteinExistence type="predicted"/>
<dbReference type="InterPro" id="IPR025312">
    <property type="entry name" value="DUF4216"/>
</dbReference>